<protein>
    <submittedName>
        <fullName evidence="5">Starch synthase</fullName>
    </submittedName>
</protein>
<name>A0A9P1M4F0_9DINO</name>
<keyword evidence="6" id="KW-1185">Reference proteome</keyword>
<dbReference type="OrthoDB" id="444517at2759"/>
<feature type="transmembrane region" description="Helical" evidence="2">
    <location>
        <begin position="201"/>
        <end position="229"/>
    </location>
</feature>
<dbReference type="Gene3D" id="1.10.287.110">
    <property type="entry name" value="DnaJ domain"/>
    <property type="match status" value="1"/>
</dbReference>
<evidence type="ECO:0000313" key="4">
    <source>
        <dbReference type="EMBL" id="CAI4019837.1"/>
    </source>
</evidence>
<evidence type="ECO:0000313" key="6">
    <source>
        <dbReference type="Proteomes" id="UP001152797"/>
    </source>
</evidence>
<keyword evidence="2" id="KW-0812">Transmembrane</keyword>
<feature type="compositionally biased region" description="Polar residues" evidence="1">
    <location>
        <begin position="402"/>
        <end position="423"/>
    </location>
</feature>
<keyword evidence="3" id="KW-0732">Signal</keyword>
<gene>
    <name evidence="4" type="ORF">C1SCF055_LOCUS44300</name>
</gene>
<dbReference type="PROSITE" id="PS50092">
    <property type="entry name" value="TSP1"/>
    <property type="match status" value="1"/>
</dbReference>
<evidence type="ECO:0000256" key="1">
    <source>
        <dbReference type="SAM" id="MobiDB-lite"/>
    </source>
</evidence>
<feature type="compositionally biased region" description="Low complexity" evidence="1">
    <location>
        <begin position="478"/>
        <end position="490"/>
    </location>
</feature>
<feature type="compositionally biased region" description="Basic and acidic residues" evidence="1">
    <location>
        <begin position="264"/>
        <end position="283"/>
    </location>
</feature>
<dbReference type="Gene3D" id="2.20.100.10">
    <property type="entry name" value="Thrombospondin type-1 (TSP1) repeat"/>
    <property type="match status" value="1"/>
</dbReference>
<feature type="compositionally biased region" description="Polar residues" evidence="1">
    <location>
        <begin position="464"/>
        <end position="477"/>
    </location>
</feature>
<evidence type="ECO:0000313" key="5">
    <source>
        <dbReference type="EMBL" id="CAL4807149.1"/>
    </source>
</evidence>
<keyword evidence="2" id="KW-0472">Membrane</keyword>
<feature type="compositionally biased region" description="Low complexity" evidence="1">
    <location>
        <begin position="315"/>
        <end position="326"/>
    </location>
</feature>
<dbReference type="SUPFAM" id="SSF46565">
    <property type="entry name" value="Chaperone J-domain"/>
    <property type="match status" value="1"/>
</dbReference>
<dbReference type="SUPFAM" id="SSF82895">
    <property type="entry name" value="TSP-1 type 1 repeat"/>
    <property type="match status" value="1"/>
</dbReference>
<dbReference type="EMBL" id="CAMXCT030006775">
    <property type="protein sequence ID" value="CAL4807149.1"/>
    <property type="molecule type" value="Genomic_DNA"/>
</dbReference>
<dbReference type="InterPro" id="IPR036383">
    <property type="entry name" value="TSP1_rpt_sf"/>
</dbReference>
<dbReference type="CDD" id="cd06257">
    <property type="entry name" value="DnaJ"/>
    <property type="match status" value="1"/>
</dbReference>
<feature type="region of interest" description="Disordered" evidence="1">
    <location>
        <begin position="234"/>
        <end position="490"/>
    </location>
</feature>
<dbReference type="InterPro" id="IPR036869">
    <property type="entry name" value="J_dom_sf"/>
</dbReference>
<evidence type="ECO:0000256" key="2">
    <source>
        <dbReference type="SAM" id="Phobius"/>
    </source>
</evidence>
<sequence>MEHSMNANYGLDCKALLSLLLVPALLQSSSATSTTEINTTSSTTTVPEFSYYVGDWSDCSATCEIGSRQREVFCYRTCSNPRLCTSGVTDWHCLGTAKPSETDLCFGAAPVCPATSTETKSTTLTRTLTTSTATEVTETSTRGVVDGWECVPGATNCVIEQVAATQCGSFCSCCRRSTTQVPFIPSRTTTPRPETEDSSGVLVAVLVGLVITAACVVVTFAVIGWRYYVRKPQSKQKSRPHSAQSRQAHGVQAETVGAAARPTSSDRHRSHEAPEKTVFDRKLGRGVPSAAPDGYYEGPPEWMNDEEAGVSSKTASPRSAFSRAFSHNAFETEKNESAKSSPSRRKRQEPQEPDSRENRKPESERPSPNAPSGTLPPGYASAARRNRRVGKDPPDSAEPGETETNIPGQANTDDGPTKKSTPKTGGAKDSSASAPSQEPKTDQAPGGGDGNKRDKESPRGAGNASRSKSGTGARDSSANPRVAADTAAAPEASDLIAKVDHELDQSQCKDLETRRRVFKNLILKWHPDKNQEEALAAEVFRHLMARRGRFLEA</sequence>
<accession>A0A9P1M4F0</accession>
<evidence type="ECO:0000256" key="3">
    <source>
        <dbReference type="SAM" id="SignalP"/>
    </source>
</evidence>
<proteinExistence type="predicted"/>
<comment type="caution">
    <text evidence="4">The sequence shown here is derived from an EMBL/GenBank/DDBJ whole genome shotgun (WGS) entry which is preliminary data.</text>
</comment>
<dbReference type="EMBL" id="CAMXCT020006775">
    <property type="protein sequence ID" value="CAL1173212.1"/>
    <property type="molecule type" value="Genomic_DNA"/>
</dbReference>
<dbReference type="Proteomes" id="UP001152797">
    <property type="component" value="Unassembled WGS sequence"/>
</dbReference>
<reference evidence="4" key="1">
    <citation type="submission" date="2022-10" db="EMBL/GenBank/DDBJ databases">
        <authorList>
            <person name="Chen Y."/>
            <person name="Dougan E. K."/>
            <person name="Chan C."/>
            <person name="Rhodes N."/>
            <person name="Thang M."/>
        </authorList>
    </citation>
    <scope>NUCLEOTIDE SEQUENCE</scope>
</reference>
<feature type="compositionally biased region" description="Basic and acidic residues" evidence="1">
    <location>
        <begin position="348"/>
        <end position="365"/>
    </location>
</feature>
<keyword evidence="2" id="KW-1133">Transmembrane helix</keyword>
<organism evidence="4">
    <name type="scientific">Cladocopium goreaui</name>
    <dbReference type="NCBI Taxonomy" id="2562237"/>
    <lineage>
        <taxon>Eukaryota</taxon>
        <taxon>Sar</taxon>
        <taxon>Alveolata</taxon>
        <taxon>Dinophyceae</taxon>
        <taxon>Suessiales</taxon>
        <taxon>Symbiodiniaceae</taxon>
        <taxon>Cladocopium</taxon>
    </lineage>
</organism>
<reference evidence="5 6" key="2">
    <citation type="submission" date="2024-05" db="EMBL/GenBank/DDBJ databases">
        <authorList>
            <person name="Chen Y."/>
            <person name="Shah S."/>
            <person name="Dougan E. K."/>
            <person name="Thang M."/>
            <person name="Chan C."/>
        </authorList>
    </citation>
    <scope>NUCLEOTIDE SEQUENCE [LARGE SCALE GENOMIC DNA]</scope>
</reference>
<feature type="signal peptide" evidence="3">
    <location>
        <begin position="1"/>
        <end position="31"/>
    </location>
</feature>
<dbReference type="AlphaFoldDB" id="A0A9P1M4F0"/>
<dbReference type="InterPro" id="IPR000884">
    <property type="entry name" value="TSP1_rpt"/>
</dbReference>
<dbReference type="InterPro" id="IPR001623">
    <property type="entry name" value="DnaJ_domain"/>
</dbReference>
<dbReference type="Pfam" id="PF19030">
    <property type="entry name" value="TSP1_ADAMTS"/>
    <property type="match status" value="1"/>
</dbReference>
<feature type="chain" id="PRO_5043273269" evidence="3">
    <location>
        <begin position="32"/>
        <end position="553"/>
    </location>
</feature>
<dbReference type="EMBL" id="CAMXCT010006775">
    <property type="protein sequence ID" value="CAI4019837.1"/>
    <property type="molecule type" value="Genomic_DNA"/>
</dbReference>